<dbReference type="RefSeq" id="WP_135203152.1">
    <property type="nucleotide sequence ID" value="NZ_SPVG01000191.1"/>
</dbReference>
<gene>
    <name evidence="1" type="ORF">E4L98_19175</name>
</gene>
<sequence length="244" mass="27831">MSKKTRQPRAVTDPDQVQKIGRFLDDSANDYIAARTLLLNQLPQQGAILGSTAIEKAFKAILVAYGQPPGFGHLQVAHWNQVKNLAPDYFKLLNRDFLKLNQKVYLLRYTDAVPVGYNIVIASREYLWELDKTIMSLQRRFVTQAEEGKTRLRKIEALIQENDRRILTDNNFVFDTNDNVFDYTKPQLIYELRRHAQHALIELQYVADTVPVDAAAGFLRAGAHVAADDRTVTQAFARIGHPHQ</sequence>
<dbReference type="OrthoDB" id="1338360at2"/>
<dbReference type="AlphaFoldDB" id="A0A4Y9S8P0"/>
<reference evidence="1 2" key="1">
    <citation type="submission" date="2019-03" db="EMBL/GenBank/DDBJ databases">
        <title>Draft Genome Sequence of Duganella callidus sp. nov., a Novel Duganella Species Isolated from Cultivated Soil.</title>
        <authorList>
            <person name="Raths R."/>
            <person name="Peta V."/>
            <person name="Bucking H."/>
        </authorList>
    </citation>
    <scope>NUCLEOTIDE SEQUENCE [LARGE SCALE GENOMIC DNA]</scope>
    <source>
        <strain evidence="1 2">DN04</strain>
    </source>
</reference>
<evidence type="ECO:0000313" key="2">
    <source>
        <dbReference type="Proteomes" id="UP000297729"/>
    </source>
</evidence>
<comment type="caution">
    <text evidence="1">The sequence shown here is derived from an EMBL/GenBank/DDBJ whole genome shotgun (WGS) entry which is preliminary data.</text>
</comment>
<dbReference type="EMBL" id="SPVG01000191">
    <property type="protein sequence ID" value="TFW17969.1"/>
    <property type="molecule type" value="Genomic_DNA"/>
</dbReference>
<evidence type="ECO:0000313" key="1">
    <source>
        <dbReference type="EMBL" id="TFW17969.1"/>
    </source>
</evidence>
<protein>
    <submittedName>
        <fullName evidence="1">Uncharacterized protein</fullName>
    </submittedName>
</protein>
<dbReference type="Proteomes" id="UP000297729">
    <property type="component" value="Unassembled WGS sequence"/>
</dbReference>
<organism evidence="1 2">
    <name type="scientific">Duganella callida</name>
    <dbReference type="NCBI Taxonomy" id="2561932"/>
    <lineage>
        <taxon>Bacteria</taxon>
        <taxon>Pseudomonadati</taxon>
        <taxon>Pseudomonadota</taxon>
        <taxon>Betaproteobacteria</taxon>
        <taxon>Burkholderiales</taxon>
        <taxon>Oxalobacteraceae</taxon>
        <taxon>Telluria group</taxon>
        <taxon>Duganella</taxon>
    </lineage>
</organism>
<dbReference type="SUPFAM" id="SSF81593">
    <property type="entry name" value="Nucleotidyltransferase substrate binding subunit/domain"/>
    <property type="match status" value="1"/>
</dbReference>
<accession>A0A4Y9S8P0</accession>
<name>A0A4Y9S8P0_9BURK</name>
<dbReference type="Gene3D" id="1.20.120.330">
    <property type="entry name" value="Nucleotidyltransferases domain 2"/>
    <property type="match status" value="1"/>
</dbReference>
<keyword evidence="2" id="KW-1185">Reference proteome</keyword>
<proteinExistence type="predicted"/>